<evidence type="ECO:0000313" key="2">
    <source>
        <dbReference type="Proteomes" id="UP001358417"/>
    </source>
</evidence>
<dbReference type="AlphaFoldDB" id="A0AAV9N189"/>
<name>A0AAV9N189_9EURO</name>
<dbReference type="Proteomes" id="UP001358417">
    <property type="component" value="Unassembled WGS sequence"/>
</dbReference>
<protein>
    <submittedName>
        <fullName evidence="1">Uncharacterized protein</fullName>
    </submittedName>
</protein>
<sequence length="574" mass="63142">MKSSVLSNLSGVGGYDFVVAVTQASINATMITYLDSLTSPEIIVCYISQESVGTPGYTAVEVEFTKLLELTEGVDPFTVTVPSDNQENDPNFQKLLKANFIMGFKARIGIPNVPDKSKLKDIVSLQGDTAQVGFNLMCSEFTVAGIETVSVDRFFIQSSQTPASTWLFSTQVDLRLGDLSDSGYSRLSPEAQRKIKNLSDSVFSIQQLLIDLSTATLAESVKISGVEAGSTVETFLEKYFIQKYIAKLKDTGEPMLGCAAVSKGTDRSTMLLTDMDFSVSPYVDSLGKPAASDSQKELNTLNYLCATDHRALGPAIRFPWNWVDESERADHDGCISINRTRMIEWLEGLVKTTASYHCLRPTVFAKHHDGNITRLYVEVFFNENQQPVVEYPDKNMVDSQGQKWNADGKTVLKFSWEGFAADDDQAGNIELRNKYAMTVDLVGSTIVITQNIWVWYYVRVPAYGKGHIIVNDTLVDEYSLSTENGALVVGTVKSKLTQAADPHDRSANISDVNDFGNKIIEAVKQPTSISLTSIPLSVAPSYVFPGGKSFLFKNVQFSENQDLVACIAYADPVQ</sequence>
<keyword evidence="2" id="KW-1185">Reference proteome</keyword>
<reference evidence="1 2" key="1">
    <citation type="submission" date="2023-08" db="EMBL/GenBank/DDBJ databases">
        <title>Black Yeasts Isolated from many extreme environments.</title>
        <authorList>
            <person name="Coleine C."/>
            <person name="Stajich J.E."/>
            <person name="Selbmann L."/>
        </authorList>
    </citation>
    <scope>NUCLEOTIDE SEQUENCE [LARGE SCALE GENOMIC DNA]</scope>
    <source>
        <strain evidence="1 2">CCFEE 5792</strain>
    </source>
</reference>
<dbReference type="GeneID" id="89974598"/>
<accession>A0AAV9N189</accession>
<evidence type="ECO:0000313" key="1">
    <source>
        <dbReference type="EMBL" id="KAK5047761.1"/>
    </source>
</evidence>
<gene>
    <name evidence="1" type="ORF">LTR84_006426</name>
</gene>
<dbReference type="RefSeq" id="XP_064703288.1">
    <property type="nucleotide sequence ID" value="XM_064849987.1"/>
</dbReference>
<organism evidence="1 2">
    <name type="scientific">Exophiala bonariae</name>
    <dbReference type="NCBI Taxonomy" id="1690606"/>
    <lineage>
        <taxon>Eukaryota</taxon>
        <taxon>Fungi</taxon>
        <taxon>Dikarya</taxon>
        <taxon>Ascomycota</taxon>
        <taxon>Pezizomycotina</taxon>
        <taxon>Eurotiomycetes</taxon>
        <taxon>Chaetothyriomycetidae</taxon>
        <taxon>Chaetothyriales</taxon>
        <taxon>Herpotrichiellaceae</taxon>
        <taxon>Exophiala</taxon>
    </lineage>
</organism>
<dbReference type="EMBL" id="JAVRRD010000024">
    <property type="protein sequence ID" value="KAK5047761.1"/>
    <property type="molecule type" value="Genomic_DNA"/>
</dbReference>
<proteinExistence type="predicted"/>
<comment type="caution">
    <text evidence="1">The sequence shown here is derived from an EMBL/GenBank/DDBJ whole genome shotgun (WGS) entry which is preliminary data.</text>
</comment>